<dbReference type="GO" id="GO:0005829">
    <property type="term" value="C:cytosol"/>
    <property type="evidence" value="ECO:0007669"/>
    <property type="project" value="TreeGrafter"/>
</dbReference>
<proteinExistence type="inferred from homology"/>
<evidence type="ECO:0000256" key="1">
    <source>
        <dbReference type="ARBA" id="ARBA00006658"/>
    </source>
</evidence>
<evidence type="ECO:0000313" key="2">
    <source>
        <dbReference type="EMBL" id="KAJ8904347.1"/>
    </source>
</evidence>
<dbReference type="PANTHER" id="PTHR21021">
    <property type="entry name" value="GAF/PUTATIVE CYTOSKELETAL PROTEIN"/>
    <property type="match status" value="1"/>
</dbReference>
<gene>
    <name evidence="2" type="ORF">NDN08_000868</name>
</gene>
<dbReference type="EMBL" id="JAMWBK010000006">
    <property type="protein sequence ID" value="KAJ8904347.1"/>
    <property type="molecule type" value="Genomic_DNA"/>
</dbReference>
<evidence type="ECO:0008006" key="4">
    <source>
        <dbReference type="Google" id="ProtNLM"/>
    </source>
</evidence>
<reference evidence="2 3" key="1">
    <citation type="journal article" date="2023" name="Nat. Commun.">
        <title>Origin of minicircular mitochondrial genomes in red algae.</title>
        <authorList>
            <person name="Lee Y."/>
            <person name="Cho C.H."/>
            <person name="Lee Y.M."/>
            <person name="Park S.I."/>
            <person name="Yang J.H."/>
            <person name="West J.A."/>
            <person name="Bhattacharya D."/>
            <person name="Yoon H.S."/>
        </authorList>
    </citation>
    <scope>NUCLEOTIDE SEQUENCE [LARGE SCALE GENOMIC DNA]</scope>
    <source>
        <strain evidence="2 3">CCMP1338</strain>
        <tissue evidence="2">Whole cell</tissue>
    </source>
</reference>
<comment type="caution">
    <text evidence="2">The sequence shown here is derived from an EMBL/GenBank/DDBJ whole genome shotgun (WGS) entry which is preliminary data.</text>
</comment>
<accession>A0AAV8UT90</accession>
<evidence type="ECO:0000313" key="3">
    <source>
        <dbReference type="Proteomes" id="UP001157974"/>
    </source>
</evidence>
<dbReference type="Pfam" id="PF04176">
    <property type="entry name" value="TIP41"/>
    <property type="match status" value="1"/>
</dbReference>
<sequence>MELFEDGKGIAVGDWQFRVEKGPIGSSEETDSLSSKLNMKLPGMVFTKNVVELDAKLTTPSESKESVFFKMSIDPVGALRGIGKNDPRIQVKAAKHWDARRAHEDVQVIKAETDWTFSSTYMGDIVSGISSIEENTTRGINIEKLKRRDIPVLYFNEAVLYEDELDDNGTSCYNVRLRVSEGFFLLLARFWLRVDGVVGRLYETRYYYEFGTDAIVRDWKRQESFLQDLGGREEVLQTPERASKYLKTVAHGREALILSK</sequence>
<dbReference type="AlphaFoldDB" id="A0AAV8UT90"/>
<protein>
    <recommendedName>
        <fullName evidence="4">TIP41-like protein</fullName>
    </recommendedName>
</protein>
<organism evidence="2 3">
    <name type="scientific">Rhodosorus marinus</name>
    <dbReference type="NCBI Taxonomy" id="101924"/>
    <lineage>
        <taxon>Eukaryota</taxon>
        <taxon>Rhodophyta</taxon>
        <taxon>Stylonematophyceae</taxon>
        <taxon>Stylonematales</taxon>
        <taxon>Stylonemataceae</taxon>
        <taxon>Rhodosorus</taxon>
    </lineage>
</organism>
<dbReference type="Proteomes" id="UP001157974">
    <property type="component" value="Unassembled WGS sequence"/>
</dbReference>
<keyword evidence="3" id="KW-1185">Reference proteome</keyword>
<name>A0AAV8UT90_9RHOD</name>
<comment type="similarity">
    <text evidence="1">Belongs to the TIP41 family.</text>
</comment>
<dbReference type="GO" id="GO:0031929">
    <property type="term" value="P:TOR signaling"/>
    <property type="evidence" value="ECO:0007669"/>
    <property type="project" value="TreeGrafter"/>
</dbReference>
<dbReference type="PANTHER" id="PTHR21021:SF16">
    <property type="entry name" value="TIP41-LIKE PROTEIN"/>
    <property type="match status" value="1"/>
</dbReference>
<dbReference type="InterPro" id="IPR007303">
    <property type="entry name" value="TIP41-like"/>
</dbReference>
<dbReference type="InterPro" id="IPR051330">
    <property type="entry name" value="Phosphatase_reg/MetRdx"/>
</dbReference>